<dbReference type="PANTHER" id="PTHR12280:SF25">
    <property type="entry name" value="PANTOTHENATE KINASE 2, MITOCHONDRIAL"/>
    <property type="match status" value="1"/>
</dbReference>
<dbReference type="GO" id="GO:0005829">
    <property type="term" value="C:cytosol"/>
    <property type="evidence" value="ECO:0007669"/>
    <property type="project" value="TreeGrafter"/>
</dbReference>
<gene>
    <name evidence="2" type="primary">LOC113431180</name>
</gene>
<reference evidence="2" key="1">
    <citation type="submission" date="2025-08" db="UniProtKB">
        <authorList>
            <consortium name="RefSeq"/>
        </authorList>
    </citation>
    <scope>IDENTIFICATION</scope>
</reference>
<name>A0A6J1W2C7_9SAUR</name>
<evidence type="ECO:0000313" key="2">
    <source>
        <dbReference type="RefSeq" id="XP_026549315.1"/>
    </source>
</evidence>
<organism evidence="1 2">
    <name type="scientific">Notechis scutatus</name>
    <name type="common">mainland tiger snake</name>
    <dbReference type="NCBI Taxonomy" id="8663"/>
    <lineage>
        <taxon>Eukaryota</taxon>
        <taxon>Metazoa</taxon>
        <taxon>Chordata</taxon>
        <taxon>Craniata</taxon>
        <taxon>Vertebrata</taxon>
        <taxon>Euteleostomi</taxon>
        <taxon>Lepidosauria</taxon>
        <taxon>Squamata</taxon>
        <taxon>Bifurcata</taxon>
        <taxon>Unidentata</taxon>
        <taxon>Episquamata</taxon>
        <taxon>Toxicofera</taxon>
        <taxon>Serpentes</taxon>
        <taxon>Colubroidea</taxon>
        <taxon>Elapidae</taxon>
        <taxon>Hydrophiinae</taxon>
        <taxon>Notechis</taxon>
    </lineage>
</organism>
<proteinExistence type="predicted"/>
<dbReference type="SUPFAM" id="SSF53067">
    <property type="entry name" value="Actin-like ATPase domain"/>
    <property type="match status" value="1"/>
</dbReference>
<dbReference type="KEGG" id="nss:113431180"/>
<dbReference type="GO" id="GO:0004594">
    <property type="term" value="F:pantothenate kinase activity"/>
    <property type="evidence" value="ECO:0007669"/>
    <property type="project" value="TreeGrafter"/>
</dbReference>
<dbReference type="InterPro" id="IPR043129">
    <property type="entry name" value="ATPase_NBD"/>
</dbReference>
<evidence type="ECO:0000313" key="1">
    <source>
        <dbReference type="Proteomes" id="UP000504612"/>
    </source>
</evidence>
<dbReference type="GO" id="GO:0005524">
    <property type="term" value="F:ATP binding"/>
    <property type="evidence" value="ECO:0007669"/>
    <property type="project" value="InterPro"/>
</dbReference>
<protein>
    <submittedName>
        <fullName evidence="2">Pantothenate kinase 2, mitochondrial-like</fullName>
    </submittedName>
</protein>
<keyword evidence="1" id="KW-1185">Reference proteome</keyword>
<dbReference type="Pfam" id="PF03630">
    <property type="entry name" value="Fumble"/>
    <property type="match status" value="1"/>
</dbReference>
<dbReference type="InterPro" id="IPR004567">
    <property type="entry name" value="Type_II_PanK"/>
</dbReference>
<dbReference type="RefSeq" id="XP_026549315.1">
    <property type="nucleotide sequence ID" value="XM_026693530.1"/>
</dbReference>
<dbReference type="GO" id="GO:0015937">
    <property type="term" value="P:coenzyme A biosynthetic process"/>
    <property type="evidence" value="ECO:0007669"/>
    <property type="project" value="InterPro"/>
</dbReference>
<dbReference type="AlphaFoldDB" id="A0A6J1W2C7"/>
<dbReference type="Gene3D" id="6.10.10.60">
    <property type="match status" value="1"/>
</dbReference>
<sequence length="104" mass="11068">MASHGDSTKVDKLVRDIYGGDYERFGLPGWTIASSFGNMMSKEKRDAASKEDLARAALITITNNIGSIARMCALNEVQNSGSSGVELWGPLVLSELGGFLADVS</sequence>
<dbReference type="GO" id="GO:0005634">
    <property type="term" value="C:nucleus"/>
    <property type="evidence" value="ECO:0007669"/>
    <property type="project" value="TreeGrafter"/>
</dbReference>
<dbReference type="GeneID" id="113431180"/>
<accession>A0A6J1W2C7</accession>
<dbReference type="Proteomes" id="UP000504612">
    <property type="component" value="Unplaced"/>
</dbReference>
<dbReference type="PANTHER" id="PTHR12280">
    <property type="entry name" value="PANTOTHENATE KINASE"/>
    <property type="match status" value="1"/>
</dbReference>